<dbReference type="SUPFAM" id="SSF69118">
    <property type="entry name" value="AhpD-like"/>
    <property type="match status" value="1"/>
</dbReference>
<dbReference type="EMBL" id="CP017757">
    <property type="protein sequence ID" value="AQV92553.1"/>
    <property type="molecule type" value="Genomic_DNA"/>
</dbReference>
<evidence type="ECO:0000313" key="2">
    <source>
        <dbReference type="Proteomes" id="UP000189627"/>
    </source>
</evidence>
<sequence length="189" mass="20178">MKHMPSGTGRSPCVAEHETVQANGSDTVCEAIDGTDAIPTTNATMAAAPVLFATYQNCCRALSQDSTLTPLEQRVVFLVLAIASGSNYDRVASDDVACIASETFRKIVAAVRAGKPLADARLRALVSFTRAMFIHRGRPSGHEVKTFLHAGYREENIFDIILAIAANTLDSYACHVFHAQAGRPALSVG</sequence>
<name>A0A1U9UIR3_CUPNE</name>
<gene>
    <name evidence="1" type="ORF">BJN34_01430</name>
</gene>
<accession>A0A1U9UIR3</accession>
<evidence type="ECO:0000313" key="1">
    <source>
        <dbReference type="EMBL" id="AQV92553.1"/>
    </source>
</evidence>
<dbReference type="Proteomes" id="UP000189627">
    <property type="component" value="Chromosome 1"/>
</dbReference>
<dbReference type="InterPro" id="IPR029032">
    <property type="entry name" value="AhpD-like"/>
</dbReference>
<dbReference type="PANTHER" id="PTHR35446">
    <property type="entry name" value="SI:CH211-175M2.5"/>
    <property type="match status" value="1"/>
</dbReference>
<dbReference type="OrthoDB" id="3667834at2"/>
<dbReference type="KEGG" id="cuh:BJN34_01430"/>
<dbReference type="AlphaFoldDB" id="A0A1U9UIR3"/>
<dbReference type="RefSeq" id="WP_078194978.1">
    <property type="nucleotide sequence ID" value="NZ_CP017757.2"/>
</dbReference>
<dbReference type="Gene3D" id="1.20.1290.10">
    <property type="entry name" value="AhpD-like"/>
    <property type="match status" value="1"/>
</dbReference>
<proteinExistence type="predicted"/>
<protein>
    <submittedName>
        <fullName evidence="1">Uncharacterized protein</fullName>
    </submittedName>
</protein>
<organism evidence="1 2">
    <name type="scientific">Cupriavidus necator</name>
    <name type="common">Alcaligenes eutrophus</name>
    <name type="synonym">Ralstonia eutropha</name>
    <dbReference type="NCBI Taxonomy" id="106590"/>
    <lineage>
        <taxon>Bacteria</taxon>
        <taxon>Pseudomonadati</taxon>
        <taxon>Pseudomonadota</taxon>
        <taxon>Betaproteobacteria</taxon>
        <taxon>Burkholderiales</taxon>
        <taxon>Burkholderiaceae</taxon>
        <taxon>Cupriavidus</taxon>
    </lineage>
</organism>
<dbReference type="PANTHER" id="PTHR35446:SF3">
    <property type="entry name" value="CMD DOMAIN-CONTAINING PROTEIN"/>
    <property type="match status" value="1"/>
</dbReference>
<reference evidence="2" key="1">
    <citation type="submission" date="2017-02" db="EMBL/GenBank/DDBJ databases">
        <title>Complete genome sequence of Cupriavidus necator strain NH9, a 3-chlorobenzoate degrader.</title>
        <authorList>
            <person name="Moriuchi R."/>
            <person name="Dohra H."/>
            <person name="Ogawa N."/>
        </authorList>
    </citation>
    <scope>NUCLEOTIDE SEQUENCE [LARGE SCALE GENOMIC DNA]</scope>
    <source>
        <strain evidence="2">NH9</strain>
    </source>
</reference>